<feature type="domain" description="Autophagy protein ATG5 alpha-helical bundle region" evidence="8">
    <location>
        <begin position="144"/>
        <end position="196"/>
    </location>
</feature>
<reference evidence="10 11" key="1">
    <citation type="submission" date="2024-03" db="EMBL/GenBank/DDBJ databases">
        <title>Genome-scale model development and genomic sequencing of the oleaginous clade Lipomyces.</title>
        <authorList>
            <consortium name="Lawrence Berkeley National Laboratory"/>
            <person name="Czajka J.J."/>
            <person name="Han Y."/>
            <person name="Kim J."/>
            <person name="Mondo S.J."/>
            <person name="Hofstad B.A."/>
            <person name="Robles A."/>
            <person name="Haridas S."/>
            <person name="Riley R."/>
            <person name="LaButti K."/>
            <person name="Pangilinan J."/>
            <person name="Andreopoulos W."/>
            <person name="Lipzen A."/>
            <person name="Yan J."/>
            <person name="Wang M."/>
            <person name="Ng V."/>
            <person name="Grigoriev I.V."/>
            <person name="Spatafora J.W."/>
            <person name="Magnuson J.K."/>
            <person name="Baker S.E."/>
            <person name="Pomraning K.R."/>
        </authorList>
    </citation>
    <scope>NUCLEOTIDE SEQUENCE [LARGE SCALE GENOMIC DNA]</scope>
    <source>
        <strain evidence="10 11">Phaff 52-87</strain>
    </source>
</reference>
<gene>
    <name evidence="10" type="ORF">BZA70DRAFT_279215</name>
</gene>
<comment type="caution">
    <text evidence="10">The sequence shown here is derived from an EMBL/GenBank/DDBJ whole genome shotgun (WGS) entry which is preliminary data.</text>
</comment>
<evidence type="ECO:0000256" key="1">
    <source>
        <dbReference type="ARBA" id="ARBA00004623"/>
    </source>
</evidence>
<dbReference type="Pfam" id="PF04106">
    <property type="entry name" value="ATG5_UblB"/>
    <property type="match status" value="1"/>
</dbReference>
<organism evidence="10 11">
    <name type="scientific">Myxozyma melibiosi</name>
    <dbReference type="NCBI Taxonomy" id="54550"/>
    <lineage>
        <taxon>Eukaryota</taxon>
        <taxon>Fungi</taxon>
        <taxon>Dikarya</taxon>
        <taxon>Ascomycota</taxon>
        <taxon>Saccharomycotina</taxon>
        <taxon>Lipomycetes</taxon>
        <taxon>Lipomycetales</taxon>
        <taxon>Lipomycetaceae</taxon>
        <taxon>Myxozyma</taxon>
    </lineage>
</organism>
<dbReference type="Proteomes" id="UP001498771">
    <property type="component" value="Unassembled WGS sequence"/>
</dbReference>
<sequence length="292" mass="33515">MSLSASPLFKAKSDLRRRVWDGVVPIQIILAADEARMSVDPYYINASRISYFPLLFPQITAYFKPYLRDPDSADSLEWWLEFEDVPLRWNWPIGLLYDLLTGLDPSQSDNPDHDWHLPWTLVLHHNRYPTETLLRLRNTGDLVENWVNRVKEADFIRRGNATTVMNLSKADSTNLWSGVETHNYDLFWSVAKKLLPSETSSLRHIPIKIYLPSSNKVLQTLVPPHLSPKEPHTVGTALHKFLPDLFPSRRTCLLARPILHGAFLGMTVPLAELLSECMYTDGYLHICIVMIA</sequence>
<dbReference type="PANTHER" id="PTHR13040:SF2">
    <property type="entry name" value="AUTOPHAGY PROTEIN 5"/>
    <property type="match status" value="1"/>
</dbReference>
<keyword evidence="6" id="KW-0472">Membrane</keyword>
<keyword evidence="4 6" id="KW-0832">Ubl conjugation</keyword>
<keyword evidence="5 6" id="KW-0072">Autophagy</keyword>
<dbReference type="RefSeq" id="XP_064768197.1">
    <property type="nucleotide sequence ID" value="XM_064912743.1"/>
</dbReference>
<dbReference type="Gene3D" id="3.10.20.90">
    <property type="entry name" value="Phosphatidylinositol 3-kinase Catalytic Subunit, Chain A, domain 1"/>
    <property type="match status" value="1"/>
</dbReference>
<comment type="function">
    <text evidence="6">Involved in cytoplasm to vacuole transport (Cvt) and autophagic vesicle formation.</text>
</comment>
<evidence type="ECO:0000256" key="4">
    <source>
        <dbReference type="ARBA" id="ARBA00022843"/>
    </source>
</evidence>
<dbReference type="InterPro" id="IPR042527">
    <property type="entry name" value="Atg5_UblA_dom_sf"/>
</dbReference>
<dbReference type="Pfam" id="PF20637">
    <property type="entry name" value="ATG5_HBR"/>
    <property type="match status" value="1"/>
</dbReference>
<dbReference type="PANTHER" id="PTHR13040">
    <property type="entry name" value="AUTOPHAGY PROTEIN 5"/>
    <property type="match status" value="1"/>
</dbReference>
<feature type="domain" description="Autophagy protein ATG5 UblB" evidence="7">
    <location>
        <begin position="204"/>
        <end position="288"/>
    </location>
</feature>
<dbReference type="GeneID" id="90038255"/>
<name>A0ABR1F5N6_9ASCO</name>
<feature type="domain" description="Autophagy protein ATG5 UblA" evidence="9">
    <location>
        <begin position="19"/>
        <end position="124"/>
    </location>
</feature>
<comment type="similarity">
    <text evidence="2 6">Belongs to the ATG5 family.</text>
</comment>
<keyword evidence="6" id="KW-0813">Transport</keyword>
<evidence type="ECO:0000259" key="9">
    <source>
        <dbReference type="Pfam" id="PF20638"/>
    </source>
</evidence>
<dbReference type="Gene3D" id="3.10.20.620">
    <property type="match status" value="1"/>
</dbReference>
<dbReference type="EMBL" id="JBBJBU010000006">
    <property type="protein sequence ID" value="KAK7205164.1"/>
    <property type="molecule type" value="Genomic_DNA"/>
</dbReference>
<dbReference type="InterPro" id="IPR048318">
    <property type="entry name" value="ATG5_UblB"/>
</dbReference>
<keyword evidence="11" id="KW-1185">Reference proteome</keyword>
<evidence type="ECO:0000256" key="3">
    <source>
        <dbReference type="ARBA" id="ARBA00022499"/>
    </source>
</evidence>
<evidence type="ECO:0000256" key="2">
    <source>
        <dbReference type="ARBA" id="ARBA00006910"/>
    </source>
</evidence>
<dbReference type="InterPro" id="IPR048939">
    <property type="entry name" value="ATG5_UblA"/>
</dbReference>
<dbReference type="InterPro" id="IPR042526">
    <property type="entry name" value="Atg5_HR"/>
</dbReference>
<evidence type="ECO:0000259" key="7">
    <source>
        <dbReference type="Pfam" id="PF04106"/>
    </source>
</evidence>
<comment type="subcellular location">
    <subcellularLocation>
        <location evidence="1 6">Preautophagosomal structure membrane</location>
        <topology evidence="1 6">Peripheral membrane protein</topology>
    </subcellularLocation>
</comment>
<dbReference type="InterPro" id="IPR048940">
    <property type="entry name" value="ATG5_HBR"/>
</dbReference>
<evidence type="ECO:0000256" key="5">
    <source>
        <dbReference type="ARBA" id="ARBA00023006"/>
    </source>
</evidence>
<keyword evidence="3 6" id="KW-1017">Isopeptide bond</keyword>
<accession>A0ABR1F5N6</accession>
<evidence type="ECO:0000256" key="6">
    <source>
        <dbReference type="RuleBase" id="RU361202"/>
    </source>
</evidence>
<proteinExistence type="inferred from homology"/>
<comment type="subunit">
    <text evidence="6">Conjugated with ATG12.</text>
</comment>
<dbReference type="Gene3D" id="1.10.246.190">
    <property type="entry name" value="Autophagy protein Apg5, helix rich domain"/>
    <property type="match status" value="1"/>
</dbReference>
<evidence type="ECO:0000313" key="11">
    <source>
        <dbReference type="Proteomes" id="UP001498771"/>
    </source>
</evidence>
<evidence type="ECO:0000313" key="10">
    <source>
        <dbReference type="EMBL" id="KAK7205164.1"/>
    </source>
</evidence>
<dbReference type="Pfam" id="PF20638">
    <property type="entry name" value="ATG5_UblA"/>
    <property type="match status" value="1"/>
</dbReference>
<evidence type="ECO:0000259" key="8">
    <source>
        <dbReference type="Pfam" id="PF20637"/>
    </source>
</evidence>
<protein>
    <recommendedName>
        <fullName evidence="6">Autophagy protein 5</fullName>
    </recommendedName>
</protein>
<dbReference type="InterPro" id="IPR007239">
    <property type="entry name" value="Atg5"/>
</dbReference>